<reference evidence="1" key="1">
    <citation type="submission" date="2020-03" db="EMBL/GenBank/DDBJ databases">
        <title>The deep terrestrial virosphere.</title>
        <authorList>
            <person name="Holmfeldt K."/>
            <person name="Nilsson E."/>
            <person name="Simone D."/>
            <person name="Lopez-Fernandez M."/>
            <person name="Wu X."/>
            <person name="de Brujin I."/>
            <person name="Lundin D."/>
            <person name="Andersson A."/>
            <person name="Bertilsson S."/>
            <person name="Dopson M."/>
        </authorList>
    </citation>
    <scope>NUCLEOTIDE SEQUENCE</scope>
    <source>
        <strain evidence="2">MM415A00250</strain>
        <strain evidence="1">MM415B00805</strain>
    </source>
</reference>
<protein>
    <submittedName>
        <fullName evidence="1">Uncharacterized protein</fullName>
    </submittedName>
</protein>
<evidence type="ECO:0000313" key="2">
    <source>
        <dbReference type="EMBL" id="QJA83848.1"/>
    </source>
</evidence>
<accession>A0A6M3IXM5</accession>
<dbReference type="EMBL" id="MT141466">
    <property type="protein sequence ID" value="QJA62260.1"/>
    <property type="molecule type" value="Genomic_DNA"/>
</dbReference>
<sequence length="150" mass="17260">MMIVTGDIFFKPHPLWRARKKQRGKSDAVFDWVREQFLVPGMQKSGIKEQGIDEEAAPLEAYVNHGRWIVKCECGGAEKAFENGLFMCRSCWNAGHRHKYRRVIFPAARVAIESVLEKRPVPNRNWIPGESVTDLERENDEHGAELLEVI</sequence>
<organism evidence="1">
    <name type="scientific">viral metagenome</name>
    <dbReference type="NCBI Taxonomy" id="1070528"/>
    <lineage>
        <taxon>unclassified sequences</taxon>
        <taxon>metagenomes</taxon>
        <taxon>organismal metagenomes</taxon>
    </lineage>
</organism>
<dbReference type="EMBL" id="MT142519">
    <property type="protein sequence ID" value="QJA83848.1"/>
    <property type="molecule type" value="Genomic_DNA"/>
</dbReference>
<gene>
    <name evidence="2" type="ORF">MM415A00250_0026</name>
    <name evidence="1" type="ORF">MM415B00805_0004</name>
</gene>
<dbReference type="AlphaFoldDB" id="A0A6M3IXM5"/>
<proteinExistence type="predicted"/>
<evidence type="ECO:0000313" key="1">
    <source>
        <dbReference type="EMBL" id="QJA62260.1"/>
    </source>
</evidence>
<name>A0A6M3IXM5_9ZZZZ</name>